<proteinExistence type="predicted"/>
<protein>
    <recommendedName>
        <fullName evidence="4">DUF1173 domain-containing protein</fullName>
    </recommendedName>
</protein>
<organism evidence="2 3">
    <name type="scientific">Roseateles depolymerans</name>
    <dbReference type="NCBI Taxonomy" id="76731"/>
    <lineage>
        <taxon>Bacteria</taxon>
        <taxon>Pseudomonadati</taxon>
        <taxon>Pseudomonadota</taxon>
        <taxon>Betaproteobacteria</taxon>
        <taxon>Burkholderiales</taxon>
        <taxon>Sphaerotilaceae</taxon>
        <taxon>Roseateles</taxon>
    </lineage>
</organism>
<dbReference type="AlphaFoldDB" id="A0A2W5DCD4"/>
<sequence length="413" mass="46222">MVSDSEPDERQATVYEIAGRQYVRESPGFADAVELAYASRRRPRCMCHLDGIEMYIAKLGDGFLIKRMPETGCQHNPGCPSFDSPEDASGRGALLASAIHEDPRTGLTALRLDFSLSTSPGRSTTHSFDAGGASSRNRGTRLSMRGLLHYFWDQAGLTRWQPGFSGRRTWPVVRHRLRSAAACSTVSGQMLLDRLYVPEAFSVGDRDAICARREAHWAAAGEKHGKHRTRMLMIAELKEMAAARHGFKAVVKHAPDLGFMLDERLFRQIGRRFESQLTLWSAADDVRMVMIATFTTSPGGVPLLAEVSLMPTTRDWLPVDSAYEKLLIGHLVAEDRRFIKGLRYDLPSQDRIATATLTDCGAPAPLLYISSDPSDEASYKPRPEPEGDRRWQWFAHEERMPPLPLPTSRREPR</sequence>
<evidence type="ECO:0000256" key="1">
    <source>
        <dbReference type="SAM" id="MobiDB-lite"/>
    </source>
</evidence>
<gene>
    <name evidence="2" type="ORF">DI603_20165</name>
</gene>
<dbReference type="Pfam" id="PF06666">
    <property type="entry name" value="DUF1173"/>
    <property type="match status" value="1"/>
</dbReference>
<reference evidence="2 3" key="1">
    <citation type="submission" date="2017-08" db="EMBL/GenBank/DDBJ databases">
        <title>Infants hospitalized years apart are colonized by the same room-sourced microbial strains.</title>
        <authorList>
            <person name="Brooks B."/>
            <person name="Olm M.R."/>
            <person name="Firek B.A."/>
            <person name="Baker R."/>
            <person name="Thomas B.C."/>
            <person name="Morowitz M.J."/>
            <person name="Banfield J.F."/>
        </authorList>
    </citation>
    <scope>NUCLEOTIDE SEQUENCE [LARGE SCALE GENOMIC DNA]</scope>
    <source>
        <strain evidence="2">S2_012_000_R2_81</strain>
    </source>
</reference>
<dbReference type="EMBL" id="QFOD01000025">
    <property type="protein sequence ID" value="PZP28013.1"/>
    <property type="molecule type" value="Genomic_DNA"/>
</dbReference>
<dbReference type="InterPro" id="IPR009553">
    <property type="entry name" value="DUF1173"/>
</dbReference>
<comment type="caution">
    <text evidence="2">The sequence shown here is derived from an EMBL/GenBank/DDBJ whole genome shotgun (WGS) entry which is preliminary data.</text>
</comment>
<name>A0A2W5DCD4_9BURK</name>
<evidence type="ECO:0008006" key="4">
    <source>
        <dbReference type="Google" id="ProtNLM"/>
    </source>
</evidence>
<accession>A0A2W5DCD4</accession>
<evidence type="ECO:0000313" key="3">
    <source>
        <dbReference type="Proteomes" id="UP000249633"/>
    </source>
</evidence>
<feature type="region of interest" description="Disordered" evidence="1">
    <location>
        <begin position="368"/>
        <end position="391"/>
    </location>
</feature>
<dbReference type="Proteomes" id="UP000249633">
    <property type="component" value="Unassembled WGS sequence"/>
</dbReference>
<feature type="compositionally biased region" description="Basic and acidic residues" evidence="1">
    <location>
        <begin position="377"/>
        <end position="391"/>
    </location>
</feature>
<evidence type="ECO:0000313" key="2">
    <source>
        <dbReference type="EMBL" id="PZP28013.1"/>
    </source>
</evidence>